<dbReference type="InterPro" id="IPR001180">
    <property type="entry name" value="CNH_dom"/>
</dbReference>
<feature type="compositionally biased region" description="Polar residues" evidence="12">
    <location>
        <begin position="1242"/>
        <end position="1256"/>
    </location>
</feature>
<evidence type="ECO:0000259" key="13">
    <source>
        <dbReference type="PROSITE" id="PS50003"/>
    </source>
</evidence>
<feature type="compositionally biased region" description="Low complexity" evidence="12">
    <location>
        <begin position="1211"/>
        <end position="1221"/>
    </location>
</feature>
<evidence type="ECO:0000256" key="5">
    <source>
        <dbReference type="ARBA" id="ARBA00022553"/>
    </source>
</evidence>
<feature type="compositionally biased region" description="Polar residues" evidence="12">
    <location>
        <begin position="1172"/>
        <end position="1186"/>
    </location>
</feature>
<evidence type="ECO:0000313" key="16">
    <source>
        <dbReference type="EMBL" id="GAT53493.1"/>
    </source>
</evidence>
<feature type="compositionally biased region" description="Low complexity" evidence="12">
    <location>
        <begin position="2616"/>
        <end position="2632"/>
    </location>
</feature>
<dbReference type="CDD" id="cd00160">
    <property type="entry name" value="RhoGEF"/>
    <property type="match status" value="2"/>
</dbReference>
<evidence type="ECO:0000256" key="12">
    <source>
        <dbReference type="SAM" id="MobiDB-lite"/>
    </source>
</evidence>
<feature type="compositionally biased region" description="Polar residues" evidence="12">
    <location>
        <begin position="1308"/>
        <end position="1363"/>
    </location>
</feature>
<reference evidence="16" key="1">
    <citation type="submission" date="2014-09" db="EMBL/GenBank/DDBJ databases">
        <title>Genome sequence of the luminous mushroom Mycena chlorophos for searching fungal bioluminescence genes.</title>
        <authorList>
            <person name="Tanaka Y."/>
            <person name="Kasuga D."/>
            <person name="Oba Y."/>
            <person name="Hase S."/>
            <person name="Sato K."/>
            <person name="Oba Y."/>
            <person name="Sakakibara Y."/>
        </authorList>
    </citation>
    <scope>NUCLEOTIDE SEQUENCE</scope>
</reference>
<evidence type="ECO:0000256" key="2">
    <source>
        <dbReference type="ARBA" id="ARBA00010028"/>
    </source>
</evidence>
<feature type="region of interest" description="Disordered" evidence="12">
    <location>
        <begin position="1159"/>
        <end position="1385"/>
    </location>
</feature>
<dbReference type="SMART" id="SM00049">
    <property type="entry name" value="DEP"/>
    <property type="match status" value="1"/>
</dbReference>
<accession>A0ABQ0LQV0</accession>
<evidence type="ECO:0000259" key="14">
    <source>
        <dbReference type="PROSITE" id="PS50010"/>
    </source>
</evidence>
<gene>
    <name evidence="16" type="ORF">MCHLO_10440</name>
</gene>
<dbReference type="InterPro" id="IPR000591">
    <property type="entry name" value="DEP_dom"/>
</dbReference>
<dbReference type="PROSITE" id="PS50010">
    <property type="entry name" value="DH_2"/>
    <property type="match status" value="2"/>
</dbReference>
<dbReference type="SMART" id="SM00233">
    <property type="entry name" value="PH"/>
    <property type="match status" value="1"/>
</dbReference>
<dbReference type="InterPro" id="IPR011989">
    <property type="entry name" value="ARM-like"/>
</dbReference>
<feature type="compositionally biased region" description="Basic residues" evidence="12">
    <location>
        <begin position="808"/>
        <end position="818"/>
    </location>
</feature>
<dbReference type="SUPFAM" id="SSF48065">
    <property type="entry name" value="DBL homology domain (DH-domain)"/>
    <property type="match status" value="2"/>
</dbReference>
<dbReference type="InterPro" id="IPR052233">
    <property type="entry name" value="Rho-type_GEFs"/>
</dbReference>
<dbReference type="PANTHER" id="PTHR46572">
    <property type="entry name" value="RHO1 GDP-GTP EXCHANGE PROTEIN 1-RELATED"/>
    <property type="match status" value="1"/>
</dbReference>
<feature type="region of interest" description="Disordered" evidence="12">
    <location>
        <begin position="198"/>
        <end position="236"/>
    </location>
</feature>
<dbReference type="SMART" id="SM00325">
    <property type="entry name" value="RhoGEF"/>
    <property type="match status" value="2"/>
</dbReference>
<dbReference type="PROSITE" id="PS50003">
    <property type="entry name" value="PH_DOMAIN"/>
    <property type="match status" value="1"/>
</dbReference>
<dbReference type="SMART" id="SM00036">
    <property type="entry name" value="CNH"/>
    <property type="match status" value="1"/>
</dbReference>
<feature type="domain" description="CNH" evidence="15">
    <location>
        <begin position="2245"/>
        <end position="2553"/>
    </location>
</feature>
<protein>
    <recommendedName>
        <fullName evidence="4">Pre-mRNA-splicing factor SYF2</fullName>
    </recommendedName>
    <alternativeName>
        <fullName evidence="3">Pre-mRNA-splicing factor syf2</fullName>
    </alternativeName>
</protein>
<dbReference type="Proteomes" id="UP000815677">
    <property type="component" value="Unassembled WGS sequence"/>
</dbReference>
<evidence type="ECO:0000256" key="9">
    <source>
        <dbReference type="ARBA" id="ARBA00023187"/>
    </source>
</evidence>
<comment type="subcellular location">
    <subcellularLocation>
        <location evidence="1">Nucleus</location>
    </subcellularLocation>
</comment>
<dbReference type="Gene3D" id="1.20.900.10">
    <property type="entry name" value="Dbl homology (DH) domain"/>
    <property type="match status" value="2"/>
</dbReference>
<feature type="compositionally biased region" description="Acidic residues" evidence="12">
    <location>
        <begin position="36"/>
        <end position="47"/>
    </location>
</feature>
<evidence type="ECO:0000256" key="3">
    <source>
        <dbReference type="ARBA" id="ARBA00013557"/>
    </source>
</evidence>
<feature type="region of interest" description="Disordered" evidence="12">
    <location>
        <begin position="2610"/>
        <end position="2632"/>
    </location>
</feature>
<keyword evidence="5" id="KW-0597">Phosphoprotein</keyword>
<dbReference type="InterPro" id="IPR035899">
    <property type="entry name" value="DBL_dom_sf"/>
</dbReference>
<dbReference type="InterPro" id="IPR041675">
    <property type="entry name" value="PH_5"/>
</dbReference>
<feature type="coiled-coil region" evidence="11">
    <location>
        <begin position="869"/>
        <end position="930"/>
    </location>
</feature>
<dbReference type="Pfam" id="PF07814">
    <property type="entry name" value="WAPL"/>
    <property type="match status" value="1"/>
</dbReference>
<proteinExistence type="inferred from homology"/>
<dbReference type="Gene3D" id="1.25.10.10">
    <property type="entry name" value="Leucine-rich Repeat Variant"/>
    <property type="match status" value="1"/>
</dbReference>
<dbReference type="Pfam" id="PF00621">
    <property type="entry name" value="RhoGEF"/>
    <property type="match status" value="2"/>
</dbReference>
<keyword evidence="6" id="KW-0344">Guanine-nucleotide releasing factor</keyword>
<feature type="compositionally biased region" description="Basic and acidic residues" evidence="12">
    <location>
        <begin position="584"/>
        <end position="600"/>
    </location>
</feature>
<dbReference type="InterPro" id="IPR011993">
    <property type="entry name" value="PH-like_dom_sf"/>
</dbReference>
<keyword evidence="17" id="KW-1185">Reference proteome</keyword>
<feature type="compositionally biased region" description="Acidic residues" evidence="12">
    <location>
        <begin position="823"/>
        <end position="838"/>
    </location>
</feature>
<keyword evidence="10" id="KW-0539">Nucleus</keyword>
<evidence type="ECO:0000256" key="7">
    <source>
        <dbReference type="ARBA" id="ARBA00022664"/>
    </source>
</evidence>
<evidence type="ECO:0000256" key="11">
    <source>
        <dbReference type="SAM" id="Coils"/>
    </source>
</evidence>
<evidence type="ECO:0000256" key="4">
    <source>
        <dbReference type="ARBA" id="ARBA00014745"/>
    </source>
</evidence>
<evidence type="ECO:0000256" key="1">
    <source>
        <dbReference type="ARBA" id="ARBA00004123"/>
    </source>
</evidence>
<dbReference type="Pfam" id="PF08231">
    <property type="entry name" value="SYF2"/>
    <property type="match status" value="1"/>
</dbReference>
<evidence type="ECO:0000256" key="10">
    <source>
        <dbReference type="ARBA" id="ARBA00023242"/>
    </source>
</evidence>
<dbReference type="InterPro" id="IPR013260">
    <property type="entry name" value="mRNA_splic_SYF2"/>
</dbReference>
<dbReference type="Gene3D" id="2.30.29.30">
    <property type="entry name" value="Pleckstrin-homology domain (PH domain)/Phosphotyrosine-binding domain (PTB)"/>
    <property type="match status" value="1"/>
</dbReference>
<feature type="compositionally biased region" description="Low complexity" evidence="12">
    <location>
        <begin position="1258"/>
        <end position="1272"/>
    </location>
</feature>
<keyword evidence="11" id="KW-0175">Coiled coil</keyword>
<feature type="region of interest" description="Disordered" evidence="12">
    <location>
        <begin position="1"/>
        <end position="145"/>
    </location>
</feature>
<evidence type="ECO:0000256" key="8">
    <source>
        <dbReference type="ARBA" id="ARBA00022728"/>
    </source>
</evidence>
<feature type="region of interest" description="Disordered" evidence="12">
    <location>
        <begin position="584"/>
        <end position="625"/>
    </location>
</feature>
<dbReference type="InterPro" id="IPR022771">
    <property type="entry name" value="WAPL_C"/>
</dbReference>
<comment type="similarity">
    <text evidence="2">Belongs to the SYF2 family.</text>
</comment>
<feature type="compositionally biased region" description="Low complexity" evidence="12">
    <location>
        <begin position="91"/>
        <end position="107"/>
    </location>
</feature>
<dbReference type="EMBL" id="DF848354">
    <property type="protein sequence ID" value="GAT53493.1"/>
    <property type="molecule type" value="Genomic_DNA"/>
</dbReference>
<dbReference type="InterPro" id="IPR000219">
    <property type="entry name" value="DH_dom"/>
</dbReference>
<dbReference type="Pfam" id="PF15405">
    <property type="entry name" value="PH_5"/>
    <property type="match status" value="1"/>
</dbReference>
<dbReference type="Pfam" id="PF00780">
    <property type="entry name" value="CNH"/>
    <property type="match status" value="1"/>
</dbReference>
<feature type="domain" description="PH" evidence="13">
    <location>
        <begin position="2063"/>
        <end position="2202"/>
    </location>
</feature>
<dbReference type="SUPFAM" id="SSF50729">
    <property type="entry name" value="PH domain-like"/>
    <property type="match status" value="1"/>
</dbReference>
<keyword evidence="8" id="KW-0747">Spliceosome</keyword>
<feature type="domain" description="DH" evidence="14">
    <location>
        <begin position="1608"/>
        <end position="1796"/>
    </location>
</feature>
<name>A0ABQ0LQV0_MYCCL</name>
<dbReference type="InterPro" id="IPR001849">
    <property type="entry name" value="PH_domain"/>
</dbReference>
<organism evidence="16 17">
    <name type="scientific">Mycena chlorophos</name>
    <name type="common">Agaric fungus</name>
    <name type="synonym">Agaricus chlorophos</name>
    <dbReference type="NCBI Taxonomy" id="658473"/>
    <lineage>
        <taxon>Eukaryota</taxon>
        <taxon>Fungi</taxon>
        <taxon>Dikarya</taxon>
        <taxon>Basidiomycota</taxon>
        <taxon>Agaricomycotina</taxon>
        <taxon>Agaricomycetes</taxon>
        <taxon>Agaricomycetidae</taxon>
        <taxon>Agaricales</taxon>
        <taxon>Marasmiineae</taxon>
        <taxon>Mycenaceae</taxon>
        <taxon>Mycena</taxon>
    </lineage>
</organism>
<evidence type="ECO:0000259" key="15">
    <source>
        <dbReference type="PROSITE" id="PS50219"/>
    </source>
</evidence>
<feature type="domain" description="DH" evidence="14">
    <location>
        <begin position="1837"/>
        <end position="2028"/>
    </location>
</feature>
<dbReference type="CDD" id="cd04435">
    <property type="entry name" value="DEP_fRom2"/>
    <property type="match status" value="1"/>
</dbReference>
<dbReference type="PROSITE" id="PS50219">
    <property type="entry name" value="CNH"/>
    <property type="match status" value="1"/>
</dbReference>
<keyword evidence="7" id="KW-0507">mRNA processing</keyword>
<feature type="region of interest" description="Disordered" evidence="12">
    <location>
        <begin position="790"/>
        <end position="865"/>
    </location>
</feature>
<feature type="compositionally biased region" description="Polar residues" evidence="12">
    <location>
        <begin position="1"/>
        <end position="14"/>
    </location>
</feature>
<evidence type="ECO:0000256" key="6">
    <source>
        <dbReference type="ARBA" id="ARBA00022658"/>
    </source>
</evidence>
<evidence type="ECO:0000313" key="17">
    <source>
        <dbReference type="Proteomes" id="UP000815677"/>
    </source>
</evidence>
<dbReference type="PANTHER" id="PTHR46572:SF1">
    <property type="entry name" value="RHO1 GUANINE NUCLEOTIDE EXCHANGE FACTOR TUS1"/>
    <property type="match status" value="1"/>
</dbReference>
<feature type="compositionally biased region" description="Polar residues" evidence="12">
    <location>
        <begin position="207"/>
        <end position="223"/>
    </location>
</feature>
<keyword evidence="9" id="KW-0508">mRNA splicing</keyword>
<sequence length="2632" mass="292742">MPSTTFNPRTYGNRNKSKRKAQESLQDDAKRRKVDEDDVSTDVEDEPLPPPRRVAPKDLSQIFDSVPDVPTNTTSPGKLAKRMLSRSRTESSMASGSGAGSSTNSLSRLPSVPNSPNKQKRTVPMSPPAKPEAILPIQRTKSTGRTYAGASRSFLVPIPINAASLNPASLDQLQEELDDEFASRESYTSLRARWGVDASEDDPYVNGSPTKSDSNVSTPNGSPSKKGKGKARPEPVLLENGMMNPLKSRTEMRNRGESRRFLDGVGYLWEGLDTSVGMGLRRASALEINTKLSDSDFARKAKSADFIGQTWDLLLEANREDDKIMNILIAFFCAVVAQDAGSLSELAQRASARLTQTLFSLLEKFPPATDPLVLASDPVQLRKLGLTKKDQSTLSTIRSALNSAALFSKSTLLSTGLLISHTLAALPSSSLQPTASNMKALLGDFNERLSPLIPSLAELIASENKVDLMHIHNLLTLFDSYLLSGWSPASEDDLCANQEELESARDAWFADGLISFAIYSQSKSRVSGETRAKARQCILSTLRLLVGLTHSDKVWCSKLAARRDCLLFILRTILRGHAERMEKVKEEENGTVKQEDDSQSRKGWRIKMEEDEDKDEEEVRVSREEDTKADALDALCLGLGLLTNLIQVDETVKGTIREIYSSTECSPARCLERCQCPKRVAVSKALVDIYTELLEAQTKSAALPVKREPSPSQDAATELLAAGETRLLLSHLSLLFGLLMKDDEANREAILSELPAPPPSLPYDGDCGKVHMLIVHAKEFAYLYTNTQQEGGDSAQAEGDNSMPATRTTKKGGSKKGKKAQEVVEDVEQQDEAMEEEAIVPPVEAEPTPEDVPMEQEPAESSSMTKLTMEERKAKMAELRQRKAASTKANRASLVEESAKAQISARDSARLEKQRKLAEMLRTKADAEERGEPDAVERAKNWEWTIEENDAWEKKKARKARRADFQFHDDASAARKRYKKDLDLIKPDLVAYNKQKELAMGLVPGTLTGFNPNDQMVPTSAEQQQAAENLYRDANTLIYGDNKPSEEQIDRVVSKLNKDIEKKSKFSRKRNNETPGDITYINEQNRVFNRKAARFYDAYTTELRANFERGTALLLFPAALALAMSTTMLNGHHRPVSPVIDRELEQLYSEVLAGFSESDASDNIGSMYGDSPTGTSAPTTPYSDNSDPPRKAGRTPSASVRRLPLPPTPSSPSAGPALSLPEPEPYNGSAPSPRPSVESYPAGSSSDLLRQATTGSMRRLPSAPARPAQASSHYGAMGRQGSFRPPGAAAPMQPGSPTHDSPRPPSANGYSNDAYSSRSNGNGQLADSQQYRFSPTTYNDPQFARSHSSQALSRNTSANSTGAPTAYREPDQYLSVGPPGVDRRPSEMLRDLASYAPRGPLELHDEADGYWEDEEEEDENRFVNFSLLSHIAVQLRDKVPRGTHVKGSIPYPRAFTGKDIVNTIQSLIQRELAVNHGISTDDRRAALQVARSLQSQLFFFEVEWAGHGLSDSVEDVYMFLDDQEGTSDVAPEREELPTGVVTMLTKCYSPSCSDDMPCYSYGCPRRGTAFAAPVLTPSETPTVSLPESTWANTVPKEVLAQLPESEINRQTIIHKLISKEAQYIQDLDTVETVFLRPLRAANPPVIPPDQLEDFIDEVFGNVLDLRVCNERLLEVMRVRQREQAPVIQRIGDIFLQAAADFRLAYPIYIGQHPLSEKRLKDEMDSNPEFRLFLEQCSRHSSRQGETMRLDLKHFLNRPAEHLQKYPVLLDAIYGETAEGNPDADYLLEAIAAIKNLQSVAQLRTFQAAMGKGAAGKWEWHDLVLPEVRATLPKEVQKRQAIIFELIKGEMAYVKDLDTISKLYVHGLREARPPIIPPDRLETWIEEVFHNVVDVYDHHRRLLDKLHELQREQHPTIRSVSAAMMDAALNFRDAYMEYIPNYPIAAYRIDDELANNTDFKNFHDQCLRHPDAHRLDMKNFINRPIPRLLRYELLLKGILDETPTTHDDRKEIPQVLEVIKALGKDTEPGVVAAKQKTELWRYHANLVFKAGEAVDMDLLDPNRSLIFAGKVLRQPDNTIPTLEWSGWSELHVVLFDNYLVMTKPKERDGITKYQVNRRPIPLDLLTLVNFNDAPTQRGAGLLRNLRGGGDSAATATPDSAGDSRMMYPWTIHHNGRLGGAHILFSESPQARTEWKQKLDEALGIRKVVQESNKVFEIETLSADTFLVPSVQVGTPPPQWNQSTQFTGKVTCSVPFNTADGRGLVAIGCAEGVWIGFRHDPRSMRRVLHLKMVTQCAMLEEFGIFLVLADKSLFAYHIEALVPSSPHGGGASQVPQKLNGTKDVHFFSVGTLHGRTLVVYMKKKGLDSIFRVLEPVSEKINERVKAPAGLGSRLGFRSTKSEWFRIYRDFFLPSESFDLYFLKARVAILCIKGFEVMDLGDFKSVTIPLREDPRYSLLSKRCDACRPIGMFRSDEDGFLLCYNEFGVYVDKHGDPRRGGLPIEWEGSAERVALHSPYVLLFDSRFIEVRHIESGRLVQIIPGNDVRCIWDGRGVGSSIVTTPATDGEPTVQDAQIHAVMNSVDPAQPNRPARAVAQNVVELIPTVPLYLPEQAPPDMSRNTSYSHSSTSSINWR</sequence>
<feature type="compositionally biased region" description="Acidic residues" evidence="12">
    <location>
        <begin position="847"/>
        <end position="858"/>
    </location>
</feature>